<comment type="subcellular location">
    <subcellularLocation>
        <location evidence="1">Membrane</location>
        <topology evidence="1">Multi-pass membrane protein</topology>
    </subcellularLocation>
</comment>
<gene>
    <name evidence="8" type="ORF">MAM1_0067d04043</name>
</gene>
<feature type="transmembrane region" description="Helical" evidence="6">
    <location>
        <begin position="210"/>
        <end position="228"/>
    </location>
</feature>
<feature type="transmembrane region" description="Helical" evidence="6">
    <location>
        <begin position="454"/>
        <end position="474"/>
    </location>
</feature>
<evidence type="ECO:0000256" key="5">
    <source>
        <dbReference type="ARBA" id="ARBA00023136"/>
    </source>
</evidence>
<evidence type="ECO:0000256" key="4">
    <source>
        <dbReference type="ARBA" id="ARBA00022989"/>
    </source>
</evidence>
<evidence type="ECO:0000256" key="6">
    <source>
        <dbReference type="SAM" id="Phobius"/>
    </source>
</evidence>
<evidence type="ECO:0000259" key="7">
    <source>
        <dbReference type="Pfam" id="PF01490"/>
    </source>
</evidence>
<comment type="similarity">
    <text evidence="2">Belongs to the amino acid/polyamine transporter 2 family.</text>
</comment>
<feature type="transmembrane region" description="Helical" evidence="6">
    <location>
        <begin position="160"/>
        <end position="190"/>
    </location>
</feature>
<accession>A0A0C9MN14</accession>
<protein>
    <submittedName>
        <fullName evidence="8">Vacuolar amino acid transporter 1-like</fullName>
    </submittedName>
</protein>
<evidence type="ECO:0000313" key="9">
    <source>
        <dbReference type="Proteomes" id="UP000053815"/>
    </source>
</evidence>
<evidence type="ECO:0000313" key="8">
    <source>
        <dbReference type="EMBL" id="GAN04582.1"/>
    </source>
</evidence>
<dbReference type="PANTHER" id="PTHR22950:SF349">
    <property type="entry name" value="AMINO ACID TRANSPORTER TRANSMEMBRANE DOMAIN-CONTAINING PROTEIN"/>
    <property type="match status" value="1"/>
</dbReference>
<dbReference type="OrthoDB" id="40134at2759"/>
<dbReference type="PANTHER" id="PTHR22950">
    <property type="entry name" value="AMINO ACID TRANSPORTER"/>
    <property type="match status" value="1"/>
</dbReference>
<feature type="domain" description="Amino acid transporter transmembrane" evidence="7">
    <location>
        <begin position="93"/>
        <end position="474"/>
    </location>
</feature>
<feature type="transmembrane region" description="Helical" evidence="6">
    <location>
        <begin position="99"/>
        <end position="118"/>
    </location>
</feature>
<feature type="transmembrane region" description="Helical" evidence="6">
    <location>
        <begin position="309"/>
        <end position="331"/>
    </location>
</feature>
<keyword evidence="5 6" id="KW-0472">Membrane</keyword>
<evidence type="ECO:0000256" key="1">
    <source>
        <dbReference type="ARBA" id="ARBA00004141"/>
    </source>
</evidence>
<dbReference type="Pfam" id="PF01490">
    <property type="entry name" value="Aa_trans"/>
    <property type="match status" value="1"/>
</dbReference>
<evidence type="ECO:0000256" key="2">
    <source>
        <dbReference type="ARBA" id="ARBA00008066"/>
    </source>
</evidence>
<dbReference type="GO" id="GO:0005774">
    <property type="term" value="C:vacuolar membrane"/>
    <property type="evidence" value="ECO:0007669"/>
    <property type="project" value="TreeGrafter"/>
</dbReference>
<keyword evidence="9" id="KW-1185">Reference proteome</keyword>
<feature type="transmembrane region" description="Helical" evidence="6">
    <location>
        <begin position="423"/>
        <end position="442"/>
    </location>
</feature>
<dbReference type="STRING" id="91626.A0A0C9MN14"/>
<dbReference type="EMBL" id="DF836356">
    <property type="protein sequence ID" value="GAN04582.1"/>
    <property type="molecule type" value="Genomic_DNA"/>
</dbReference>
<name>A0A0C9MN14_9FUNG</name>
<organism evidence="8">
    <name type="scientific">Mucor ambiguus</name>
    <dbReference type="NCBI Taxonomy" id="91626"/>
    <lineage>
        <taxon>Eukaryota</taxon>
        <taxon>Fungi</taxon>
        <taxon>Fungi incertae sedis</taxon>
        <taxon>Mucoromycota</taxon>
        <taxon>Mucoromycotina</taxon>
        <taxon>Mucoromycetes</taxon>
        <taxon>Mucorales</taxon>
        <taxon>Mucorineae</taxon>
        <taxon>Mucoraceae</taxon>
        <taxon>Mucor</taxon>
    </lineage>
</organism>
<feature type="transmembrane region" description="Helical" evidence="6">
    <location>
        <begin position="393"/>
        <end position="417"/>
    </location>
</feature>
<dbReference type="Proteomes" id="UP000053815">
    <property type="component" value="Unassembled WGS sequence"/>
</dbReference>
<dbReference type="InterPro" id="IPR013057">
    <property type="entry name" value="AA_transpt_TM"/>
</dbReference>
<keyword evidence="3 6" id="KW-0812">Transmembrane</keyword>
<dbReference type="GO" id="GO:0015179">
    <property type="term" value="F:L-amino acid transmembrane transporter activity"/>
    <property type="evidence" value="ECO:0007669"/>
    <property type="project" value="TreeGrafter"/>
</dbReference>
<sequence length="486" mass="53434">MERTDVLPSTPHENSPCAKLDDAFDIQYKKRAKTEQYSLSTYSLICYNIMSLNEKTVDIGHKELAISNNSISSTDFEYEPDNFYNDVDRTNGASSLMTYFNVVCVVVGTGILGLPMALRQGGWIGLFILFLSWTMSTYTASILIRCLYATDKGRLTTYKAIATTAFGAIGGWITFFFNTWILLGVPVLYLVLCGSNINALAAGTSAELSATIWTIICAAFIAIPFVLVKTMKEVAWLSAFGVITIIVVVLIVLVMCAIDKPNQIDVHHDAVIWEMFPIALSTISFSFGGNVIYPHVEASMKKPKDWNKVAAAGLATCAAMYYIMAVSGYLVYGNQAESPIYNSIPDGVPKIIGTIMITLSVLVSVPLLMTSFSLDIEEMFNITVERHGKVREFLIRAVLRILTMVGVTVVACVVPYFGALMSLIGAFANCTLIFLFPVILYLKLTGFRNKPFYELAWCFLVCLMGIVGLIFGTIEAVKELIAAYSS</sequence>
<evidence type="ECO:0000256" key="3">
    <source>
        <dbReference type="ARBA" id="ARBA00022692"/>
    </source>
</evidence>
<dbReference type="AlphaFoldDB" id="A0A0C9MN14"/>
<feature type="transmembrane region" description="Helical" evidence="6">
    <location>
        <begin position="270"/>
        <end position="288"/>
    </location>
</feature>
<feature type="transmembrane region" description="Helical" evidence="6">
    <location>
        <begin position="124"/>
        <end position="148"/>
    </location>
</feature>
<reference evidence="8" key="1">
    <citation type="submission" date="2014-09" db="EMBL/GenBank/DDBJ databases">
        <title>Draft genome sequence of an oleaginous Mucoromycotina fungus Mucor ambiguus NBRC6742.</title>
        <authorList>
            <person name="Takeda I."/>
            <person name="Yamane N."/>
            <person name="Morita T."/>
            <person name="Tamano K."/>
            <person name="Machida M."/>
            <person name="Baker S."/>
            <person name="Koike H."/>
        </authorList>
    </citation>
    <scope>NUCLEOTIDE SEQUENCE</scope>
    <source>
        <strain evidence="8">NBRC 6742</strain>
    </source>
</reference>
<feature type="transmembrane region" description="Helical" evidence="6">
    <location>
        <begin position="235"/>
        <end position="258"/>
    </location>
</feature>
<keyword evidence="4 6" id="KW-1133">Transmembrane helix</keyword>
<proteinExistence type="inferred from homology"/>
<feature type="transmembrane region" description="Helical" evidence="6">
    <location>
        <begin position="351"/>
        <end position="372"/>
    </location>
</feature>